<keyword evidence="4" id="KW-1185">Reference proteome</keyword>
<evidence type="ECO:0000313" key="3">
    <source>
        <dbReference type="EMBL" id="KAK0615589.1"/>
    </source>
</evidence>
<evidence type="ECO:0000256" key="2">
    <source>
        <dbReference type="SAM" id="Phobius"/>
    </source>
</evidence>
<name>A0AA40BVX3_9PEZI</name>
<evidence type="ECO:0008006" key="5">
    <source>
        <dbReference type="Google" id="ProtNLM"/>
    </source>
</evidence>
<keyword evidence="2" id="KW-0812">Transmembrane</keyword>
<reference evidence="3" key="1">
    <citation type="submission" date="2023-06" db="EMBL/GenBank/DDBJ databases">
        <title>Genome-scale phylogeny and comparative genomics of the fungal order Sordariales.</title>
        <authorList>
            <consortium name="Lawrence Berkeley National Laboratory"/>
            <person name="Hensen N."/>
            <person name="Bonometti L."/>
            <person name="Westerberg I."/>
            <person name="Brannstrom I.O."/>
            <person name="Guillou S."/>
            <person name="Cros-Aarteil S."/>
            <person name="Calhoun S."/>
            <person name="Haridas S."/>
            <person name="Kuo A."/>
            <person name="Mondo S."/>
            <person name="Pangilinan J."/>
            <person name="Riley R."/>
            <person name="LaButti K."/>
            <person name="Andreopoulos B."/>
            <person name="Lipzen A."/>
            <person name="Chen C."/>
            <person name="Yanf M."/>
            <person name="Daum C."/>
            <person name="Ng V."/>
            <person name="Clum A."/>
            <person name="Steindorff A."/>
            <person name="Ohm R."/>
            <person name="Martin F."/>
            <person name="Silar P."/>
            <person name="Natvig D."/>
            <person name="Lalanne C."/>
            <person name="Gautier V."/>
            <person name="Ament-velasquez S.L."/>
            <person name="Kruys A."/>
            <person name="Hutchinson M.I."/>
            <person name="Powell A.J."/>
            <person name="Barry K."/>
            <person name="Miller A.N."/>
            <person name="Grigoriev I.V."/>
            <person name="Debuchy R."/>
            <person name="Gladieux P."/>
            <person name="Thoren M.H."/>
            <person name="Johannesson H."/>
        </authorList>
    </citation>
    <scope>NUCLEOTIDE SEQUENCE</scope>
    <source>
        <strain evidence="3">SMH3391-2</strain>
    </source>
</reference>
<feature type="region of interest" description="Disordered" evidence="1">
    <location>
        <begin position="1"/>
        <end position="34"/>
    </location>
</feature>
<gene>
    <name evidence="3" type="ORF">B0T17DRAFT_510177</name>
</gene>
<organism evidence="3 4">
    <name type="scientific">Bombardia bombarda</name>
    <dbReference type="NCBI Taxonomy" id="252184"/>
    <lineage>
        <taxon>Eukaryota</taxon>
        <taxon>Fungi</taxon>
        <taxon>Dikarya</taxon>
        <taxon>Ascomycota</taxon>
        <taxon>Pezizomycotina</taxon>
        <taxon>Sordariomycetes</taxon>
        <taxon>Sordariomycetidae</taxon>
        <taxon>Sordariales</taxon>
        <taxon>Lasiosphaeriaceae</taxon>
        <taxon>Bombardia</taxon>
    </lineage>
</organism>
<evidence type="ECO:0000256" key="1">
    <source>
        <dbReference type="SAM" id="MobiDB-lite"/>
    </source>
</evidence>
<dbReference type="AlphaFoldDB" id="A0AA40BVX3"/>
<proteinExistence type="predicted"/>
<accession>A0AA40BVX3</accession>
<comment type="caution">
    <text evidence="3">The sequence shown here is derived from an EMBL/GenBank/DDBJ whole genome shotgun (WGS) entry which is preliminary data.</text>
</comment>
<keyword evidence="2" id="KW-0472">Membrane</keyword>
<dbReference type="Proteomes" id="UP001174934">
    <property type="component" value="Unassembled WGS sequence"/>
</dbReference>
<evidence type="ECO:0000313" key="4">
    <source>
        <dbReference type="Proteomes" id="UP001174934"/>
    </source>
</evidence>
<sequence length="256" mass="26979">MDAPEVVADTTRTNPAYRDQPGLQLSPPRYPESSFSDEYHDYYRPLSAKSTKPIQTSENPYASGPFRPVVVPNKKTTILGLRPPTFILSVLLALVVVIAAIGGGVGASVAVANAKKECASNSGSRTPGSVNGTIATVPTEGLLDFDCPQTAKSRQIVNLGSSPWGFEVKCKSDYIGSNIDIAGMTTYSFTDCITACALFNSFAGNNTCVGVYFNGNLTALLPDHHGNCFLKSYLPTPSLDLGSLSATASLVSSPLS</sequence>
<protein>
    <recommendedName>
        <fullName evidence="5">Apple domain-containing protein</fullName>
    </recommendedName>
</protein>
<dbReference type="EMBL" id="JAULSR010000006">
    <property type="protein sequence ID" value="KAK0615589.1"/>
    <property type="molecule type" value="Genomic_DNA"/>
</dbReference>
<keyword evidence="2" id="KW-1133">Transmembrane helix</keyword>
<feature type="transmembrane region" description="Helical" evidence="2">
    <location>
        <begin position="86"/>
        <end position="112"/>
    </location>
</feature>